<dbReference type="EMBL" id="GGEC01006272">
    <property type="protein sequence ID" value="MBW86755.1"/>
    <property type="molecule type" value="Transcribed_RNA"/>
</dbReference>
<reference evidence="1" key="1">
    <citation type="submission" date="2018-02" db="EMBL/GenBank/DDBJ databases">
        <title>Rhizophora mucronata_Transcriptome.</title>
        <authorList>
            <person name="Meera S.P."/>
            <person name="Sreeshan A."/>
            <person name="Augustine A."/>
        </authorList>
    </citation>
    <scope>NUCLEOTIDE SEQUENCE</scope>
    <source>
        <tissue evidence="1">Leaf</tissue>
    </source>
</reference>
<proteinExistence type="predicted"/>
<sequence length="51" mass="5556">MNFNGGFLENDSPDMFFSLTGDFGFGSSSCNVDDYFQDIGDIFGSDPLTTI</sequence>
<accession>A0A2P2IZZ0</accession>
<name>A0A2P2IZZ0_RHIMU</name>
<protein>
    <submittedName>
        <fullName evidence="1">Uncharacterized protein</fullName>
    </submittedName>
</protein>
<evidence type="ECO:0000313" key="1">
    <source>
        <dbReference type="EMBL" id="MBW86755.1"/>
    </source>
</evidence>
<organism evidence="1">
    <name type="scientific">Rhizophora mucronata</name>
    <name type="common">Asiatic mangrove</name>
    <dbReference type="NCBI Taxonomy" id="61149"/>
    <lineage>
        <taxon>Eukaryota</taxon>
        <taxon>Viridiplantae</taxon>
        <taxon>Streptophyta</taxon>
        <taxon>Embryophyta</taxon>
        <taxon>Tracheophyta</taxon>
        <taxon>Spermatophyta</taxon>
        <taxon>Magnoliopsida</taxon>
        <taxon>eudicotyledons</taxon>
        <taxon>Gunneridae</taxon>
        <taxon>Pentapetalae</taxon>
        <taxon>rosids</taxon>
        <taxon>fabids</taxon>
        <taxon>Malpighiales</taxon>
        <taxon>Rhizophoraceae</taxon>
        <taxon>Rhizophora</taxon>
    </lineage>
</organism>
<dbReference type="AlphaFoldDB" id="A0A2P2IZZ0"/>